<keyword evidence="3" id="KW-1185">Reference proteome</keyword>
<comment type="caution">
    <text evidence="2">The sequence shown here is derived from an EMBL/GenBank/DDBJ whole genome shotgun (WGS) entry which is preliminary data.</text>
</comment>
<dbReference type="EMBL" id="JBHEZX010000005">
    <property type="protein sequence ID" value="MFC1410482.1"/>
    <property type="molecule type" value="Genomic_DNA"/>
</dbReference>
<dbReference type="Pfam" id="PF00293">
    <property type="entry name" value="NUDIX"/>
    <property type="match status" value="1"/>
</dbReference>
<dbReference type="PROSITE" id="PS51462">
    <property type="entry name" value="NUDIX"/>
    <property type="match status" value="1"/>
</dbReference>
<keyword evidence="2" id="KW-0378">Hydrolase</keyword>
<gene>
    <name evidence="2" type="ORF">ACEZDG_14530</name>
</gene>
<dbReference type="InterPro" id="IPR015797">
    <property type="entry name" value="NUDIX_hydrolase-like_dom_sf"/>
</dbReference>
<dbReference type="Proteomes" id="UP001592582">
    <property type="component" value="Unassembled WGS sequence"/>
</dbReference>
<organism evidence="2 3">
    <name type="scientific">Streptacidiphilus alkalitolerans</name>
    <dbReference type="NCBI Taxonomy" id="3342712"/>
    <lineage>
        <taxon>Bacteria</taxon>
        <taxon>Bacillati</taxon>
        <taxon>Actinomycetota</taxon>
        <taxon>Actinomycetes</taxon>
        <taxon>Kitasatosporales</taxon>
        <taxon>Streptomycetaceae</taxon>
        <taxon>Streptacidiphilus</taxon>
    </lineage>
</organism>
<dbReference type="SUPFAM" id="SSF55811">
    <property type="entry name" value="Nudix"/>
    <property type="match status" value="1"/>
</dbReference>
<evidence type="ECO:0000259" key="1">
    <source>
        <dbReference type="PROSITE" id="PS51462"/>
    </source>
</evidence>
<dbReference type="Gene3D" id="3.90.79.10">
    <property type="entry name" value="Nucleoside Triphosphate Pyrophosphohydrolase"/>
    <property type="match status" value="1"/>
</dbReference>
<dbReference type="GO" id="GO:0016787">
    <property type="term" value="F:hydrolase activity"/>
    <property type="evidence" value="ECO:0007669"/>
    <property type="project" value="UniProtKB-KW"/>
</dbReference>
<feature type="domain" description="Nudix hydrolase" evidence="1">
    <location>
        <begin position="4"/>
        <end position="134"/>
    </location>
</feature>
<dbReference type="CDD" id="cd02883">
    <property type="entry name" value="NUDIX_Hydrolase"/>
    <property type="match status" value="1"/>
</dbReference>
<evidence type="ECO:0000313" key="3">
    <source>
        <dbReference type="Proteomes" id="UP001592582"/>
    </source>
</evidence>
<protein>
    <submittedName>
        <fullName evidence="2">NUDIX hydrolase</fullName>
    </submittedName>
</protein>
<accession>A0ABV6VA63</accession>
<evidence type="ECO:0000313" key="2">
    <source>
        <dbReference type="EMBL" id="MFC1410482.1"/>
    </source>
</evidence>
<sequence length="185" mass="20023">MKVCDNTSVGVIITNAAGDYLMFDRATFPPGTAPAAGHVDTHGTFEDAARAEVEEELGLHVESLTVVAGGWRNNRCRRLPGPRGTGHRWKVYTATTSGDLNPSTRETRNVRWIAAADLQDLADRTAAYARGDLAVQDFTANPGLEPVWALWLHSLHAITIDHADRPYLALATSQMPGPEHDGGAR</sequence>
<proteinExistence type="predicted"/>
<dbReference type="InterPro" id="IPR000086">
    <property type="entry name" value="NUDIX_hydrolase_dom"/>
</dbReference>
<name>A0ABV6VA63_9ACTN</name>
<dbReference type="RefSeq" id="WP_380508199.1">
    <property type="nucleotide sequence ID" value="NZ_JBHEZX010000005.1"/>
</dbReference>
<reference evidence="2 3" key="1">
    <citation type="submission" date="2024-09" db="EMBL/GenBank/DDBJ databases">
        <authorList>
            <person name="Lee S.D."/>
        </authorList>
    </citation>
    <scope>NUCLEOTIDE SEQUENCE [LARGE SCALE GENOMIC DNA]</scope>
    <source>
        <strain evidence="2 3">N1-1</strain>
    </source>
</reference>